<keyword evidence="5" id="KW-1185">Reference proteome</keyword>
<reference evidence="4 5" key="1">
    <citation type="submission" date="2021-03" db="EMBL/GenBank/DDBJ databases">
        <title>First Case of infection caused by Chromobacterium haemolyticum derived from water in China.</title>
        <authorList>
            <person name="Chen J."/>
            <person name="Liu C."/>
        </authorList>
    </citation>
    <scope>NUCLEOTIDE SEQUENCE [LARGE SCALE GENOMIC DNA]</scope>
    <source>
        <strain evidence="4 5">WJ-5</strain>
    </source>
</reference>
<dbReference type="InterPro" id="IPR013491">
    <property type="entry name" value="Tape_meas_N"/>
</dbReference>
<name>A0ABS3GPS1_9NEIS</name>
<protein>
    <submittedName>
        <fullName evidence="4">Tape measure protein</fullName>
    </submittedName>
</protein>
<dbReference type="NCBIfam" id="TIGR02675">
    <property type="entry name" value="tape_meas_nterm"/>
    <property type="match status" value="1"/>
</dbReference>
<feature type="coiled-coil region" evidence="1">
    <location>
        <begin position="83"/>
        <end position="117"/>
    </location>
</feature>
<evidence type="ECO:0000256" key="1">
    <source>
        <dbReference type="SAM" id="Coils"/>
    </source>
</evidence>
<comment type="caution">
    <text evidence="4">The sequence shown here is derived from an EMBL/GenBank/DDBJ whole genome shotgun (WGS) entry which is preliminary data.</text>
</comment>
<dbReference type="RefSeq" id="WP_200122802.1">
    <property type="nucleotide sequence ID" value="NZ_JAEILV010000009.1"/>
</dbReference>
<evidence type="ECO:0000259" key="3">
    <source>
        <dbReference type="Pfam" id="PF20155"/>
    </source>
</evidence>
<keyword evidence="1" id="KW-0175">Coiled coil</keyword>
<proteinExistence type="predicted"/>
<dbReference type="PANTHER" id="PTHR38812">
    <property type="entry name" value="MU-LIKE PROPHAGE FLUMU PROTEIN GP42"/>
    <property type="match status" value="1"/>
</dbReference>
<evidence type="ECO:0000256" key="2">
    <source>
        <dbReference type="SAM" id="MobiDB-lite"/>
    </source>
</evidence>
<accession>A0ABS3GPS1</accession>
<feature type="coiled-coil region" evidence="1">
    <location>
        <begin position="900"/>
        <end position="930"/>
    </location>
</feature>
<dbReference type="EMBL" id="JAFLRD010000010">
    <property type="protein sequence ID" value="MBO0416599.1"/>
    <property type="molecule type" value="Genomic_DNA"/>
</dbReference>
<feature type="domain" description="Tape measure protein N-terminal" evidence="3">
    <location>
        <begin position="245"/>
        <end position="429"/>
    </location>
</feature>
<organism evidence="4 5">
    <name type="scientific">Chromobacterium haemolyticum</name>
    <dbReference type="NCBI Taxonomy" id="394935"/>
    <lineage>
        <taxon>Bacteria</taxon>
        <taxon>Pseudomonadati</taxon>
        <taxon>Pseudomonadota</taxon>
        <taxon>Betaproteobacteria</taxon>
        <taxon>Neisseriales</taxon>
        <taxon>Chromobacteriaceae</taxon>
        <taxon>Chromobacterium</taxon>
    </lineage>
</organism>
<gene>
    <name evidence="4" type="ORF">J1C50_13880</name>
</gene>
<dbReference type="PANTHER" id="PTHR38812:SF2">
    <property type="entry name" value="MU-LIKE PROPHAGE FLUMU PROTEIN GP42"/>
    <property type="match status" value="1"/>
</dbReference>
<dbReference type="Proteomes" id="UP000664349">
    <property type="component" value="Unassembled WGS sequence"/>
</dbReference>
<dbReference type="InterPro" id="IPR053058">
    <property type="entry name" value="Mulikevirus_tape_measure"/>
</dbReference>
<feature type="region of interest" description="Disordered" evidence="2">
    <location>
        <begin position="979"/>
        <end position="1036"/>
    </location>
</feature>
<sequence>MASNNDMLIRMVMAGDASPFLKEVVAAEQKFGSALQGMSATAAKMELLGKAQESAKKAAAEFFKLKKESEAYQKAISMATGPTKDLEKALATTDKALDRAEKSMRRQIDSVQGLRKELSAAGVDSRNLAAAQAEMSAKVAATSRRVMPTRRLDAARDVIGIRSNPEIEREIVQTQAAYARLAQSGTMSMSEQMRAAQTARARVAELRAELAGGIPTTSFLSTGAGKLAAMAAGFISLNAAIGLTKSILTTAGEFETLRTQLNSVEKSAEKGKAAFQYVKDLAVNTPFQVNGLTKTYIQLKNFGLDPTAGSMQAVIDQASKLGGSQETLTRISLALGQAWSKEKLQGEEALQLIEAGVPVWELLGKKLNKTTAELQDLSQKGQLGRNAINALMEAMEQDAAGAAAAQMMTWNGVVSNAIDLWQQFLDDIGQAGLLEFAKKAITDLTEALNRMKETGELGQLARDIAESLQALGQIAIGTAKFIVEHKEAIASMMAIYLGFKAKGLVVSLTSDLIKFAEAAGKASKLIKEVKNAETLGDMAAAAAGKRKSSSSAGSAGATGAAGAAASVAAGAALEGGATAAKGALTTTAGVVRTALASMAGSFTAFGVTASAGLWAVVARLGIFGAAIAGAVSITKLAKYAWDNYAEAAYATERSLEKLQRTMAQTKGYSNVVVEGAAAVDQMTDASRKHYLEMLKLAQTYWRAKLDAEARKQWDSPEAKEAFKMAKIYSEAITMVNNYSTRRIAAEKDFKEKVEAVRSGVLNDLASKLAKEQQLYDKANDAFKDAVDRRKKHQDAWYGNKAVDPAKKAKDPATMGVTDFYEGLSKANALGRKAQESQAQAAKTGKDTDLRQAARDATATEKAFDSLMDTINKLREAGKITEGEFNFFNEQAGRAQDGFDEKTVNKAKDQLQQAMEKVEALKQAAESVKKLQIGFDAAKGIADLDSLLSQFQAAAQSKPVKVPVQYVGPDGKYLSDARQTLGLPERPPSGVSVGGGASDPQAEAARARQQQEAQNLAEARRQVGLPSGDAGASKLPIGFDQEAGKADLNKLLTDSQQLAQNQPVQVPVKFVSDGMPPPASLAEARRQVGLPEKGPGFSGGGWTGPGGKFEPAGIVHGGEFVQTQERMREPGALAFMWDFHRRGMGALQDWRGYANGGLVGAALPTFADRISLPDVGGLAQPAAKALGTLLLQVGGQQLSVQADPSEAGDFMADMRRLQLKM</sequence>
<evidence type="ECO:0000313" key="5">
    <source>
        <dbReference type="Proteomes" id="UP000664349"/>
    </source>
</evidence>
<evidence type="ECO:0000313" key="4">
    <source>
        <dbReference type="EMBL" id="MBO0416599.1"/>
    </source>
</evidence>
<dbReference type="Pfam" id="PF20155">
    <property type="entry name" value="TMP_3"/>
    <property type="match status" value="1"/>
</dbReference>
<feature type="compositionally biased region" description="Low complexity" evidence="2">
    <location>
        <begin position="1000"/>
        <end position="1016"/>
    </location>
</feature>